<reference evidence="5" key="1">
    <citation type="submission" date="2018-04" db="EMBL/GenBank/DDBJ databases">
        <authorList>
            <person name="Liu S."/>
            <person name="Wang Z."/>
            <person name="Li J."/>
        </authorList>
    </citation>
    <scope>NUCLEOTIDE SEQUENCE [LARGE SCALE GENOMIC DNA]</scope>
    <source>
        <strain evidence="5">S1194</strain>
    </source>
</reference>
<keyword evidence="1 2" id="KW-0238">DNA-binding</keyword>
<dbReference type="Gene3D" id="1.10.357.10">
    <property type="entry name" value="Tetracycline Repressor, domain 2"/>
    <property type="match status" value="1"/>
</dbReference>
<dbReference type="SUPFAM" id="SSF46689">
    <property type="entry name" value="Homeodomain-like"/>
    <property type="match status" value="1"/>
</dbReference>
<dbReference type="PROSITE" id="PS50977">
    <property type="entry name" value="HTH_TETR_2"/>
    <property type="match status" value="1"/>
</dbReference>
<dbReference type="Gene3D" id="1.10.10.60">
    <property type="entry name" value="Homeodomain-like"/>
    <property type="match status" value="1"/>
</dbReference>
<dbReference type="InterPro" id="IPR001647">
    <property type="entry name" value="HTH_TetR"/>
</dbReference>
<keyword evidence="5" id="KW-1185">Reference proteome</keyword>
<evidence type="ECO:0000313" key="4">
    <source>
        <dbReference type="EMBL" id="PWB98310.1"/>
    </source>
</evidence>
<dbReference type="PROSITE" id="PS01081">
    <property type="entry name" value="HTH_TETR_1"/>
    <property type="match status" value="1"/>
</dbReference>
<dbReference type="GO" id="GO:0003677">
    <property type="term" value="F:DNA binding"/>
    <property type="evidence" value="ECO:0007669"/>
    <property type="project" value="UniProtKB-UniRule"/>
</dbReference>
<dbReference type="Pfam" id="PF00440">
    <property type="entry name" value="TetR_N"/>
    <property type="match status" value="1"/>
</dbReference>
<feature type="domain" description="HTH tetR-type" evidence="3">
    <location>
        <begin position="14"/>
        <end position="73"/>
    </location>
</feature>
<sequence length="212" mass="23289">MTTEELGLRERKRIATRHAIQRAAVELVVERGLAVTVEEIAQRADVSPRTFFNYFPTKEDALLGGPPAAPSGEERERFVHAGPDSDLLCDFAVMFAAASQHATLDPEVQRLRRLLVRSHPELAARRMVATRDLESAVLEIVVERFAIDYPELTPAQQRLRAGLAAFAAFGILKHSWIVWAESAGAETLASCIASEFDAARDLFAYKSASGIG</sequence>
<dbReference type="PRINTS" id="PR00455">
    <property type="entry name" value="HTHTETR"/>
</dbReference>
<dbReference type="InterPro" id="IPR009057">
    <property type="entry name" value="Homeodomain-like_sf"/>
</dbReference>
<dbReference type="Proteomes" id="UP000244978">
    <property type="component" value="Unassembled WGS sequence"/>
</dbReference>
<name>A0A2U1T394_9MICO</name>
<dbReference type="AlphaFoldDB" id="A0A2U1T394"/>
<feature type="DNA-binding region" description="H-T-H motif" evidence="2">
    <location>
        <begin position="36"/>
        <end position="55"/>
    </location>
</feature>
<dbReference type="InterPro" id="IPR023772">
    <property type="entry name" value="DNA-bd_HTH_TetR-type_CS"/>
</dbReference>
<evidence type="ECO:0000256" key="2">
    <source>
        <dbReference type="PROSITE-ProRule" id="PRU00335"/>
    </source>
</evidence>
<evidence type="ECO:0000313" key="5">
    <source>
        <dbReference type="Proteomes" id="UP000244978"/>
    </source>
</evidence>
<gene>
    <name evidence="4" type="ORF">DF220_11055</name>
</gene>
<evidence type="ECO:0000259" key="3">
    <source>
        <dbReference type="PROSITE" id="PS50977"/>
    </source>
</evidence>
<evidence type="ECO:0000256" key="1">
    <source>
        <dbReference type="ARBA" id="ARBA00023125"/>
    </source>
</evidence>
<proteinExistence type="predicted"/>
<accession>A0A2U1T394</accession>
<comment type="caution">
    <text evidence="4">The sequence shown here is derived from an EMBL/GenBank/DDBJ whole genome shotgun (WGS) entry which is preliminary data.</text>
</comment>
<dbReference type="EMBL" id="QEEX01000001">
    <property type="protein sequence ID" value="PWB98310.1"/>
    <property type="molecule type" value="Genomic_DNA"/>
</dbReference>
<dbReference type="RefSeq" id="WP_108998037.1">
    <property type="nucleotide sequence ID" value="NZ_QEEX01000001.1"/>
</dbReference>
<organism evidence="4 5">
    <name type="scientific">Homoserinimonas hongtaonis</name>
    <dbReference type="NCBI Taxonomy" id="2079791"/>
    <lineage>
        <taxon>Bacteria</taxon>
        <taxon>Bacillati</taxon>
        <taxon>Actinomycetota</taxon>
        <taxon>Actinomycetes</taxon>
        <taxon>Micrococcales</taxon>
        <taxon>Microbacteriaceae</taxon>
        <taxon>Homoserinimonas</taxon>
    </lineage>
</organism>
<protein>
    <submittedName>
        <fullName evidence="4">TetR family transcriptional regulator</fullName>
    </submittedName>
</protein>